<sequence>MSMELVIVAAKTGTDGAYITPSRDTEQTSDIAFFPEGDPKVVKITGYAPGDTIPSGKYFAAFYNPDTKKFLGQFVSVSGFTVAGESTPSDLKVTPTDTGAEIAAGN</sequence>
<evidence type="ECO:0000313" key="2">
    <source>
        <dbReference type="EMBL" id="ATN94178.1"/>
    </source>
</evidence>
<organism evidence="2 3">
    <name type="scientific">Lactobacillus phage Lb</name>
    <dbReference type="NCBI Taxonomy" id="2048517"/>
    <lineage>
        <taxon>Viruses</taxon>
        <taxon>Duplodnaviria</taxon>
        <taxon>Heunggongvirae</taxon>
        <taxon>Uroviricota</taxon>
        <taxon>Caudoviricetes</taxon>
        <taxon>Heilongjiangvirus</taxon>
        <taxon>Heilongjiangvirus Lb</taxon>
    </lineage>
</organism>
<evidence type="ECO:0000313" key="3">
    <source>
        <dbReference type="Proteomes" id="UP000260452"/>
    </source>
</evidence>
<feature type="region of interest" description="Disordered" evidence="1">
    <location>
        <begin position="86"/>
        <end position="106"/>
    </location>
</feature>
<reference evidence="2 3" key="1">
    <citation type="submission" date="2017-09" db="EMBL/GenBank/DDBJ databases">
        <title>Genome sequence and analysis of a bacteriophage of Lactobacillus brevis.</title>
        <authorList>
            <person name="Yu M."/>
            <person name="Qi R."/>
            <person name="Jiang X."/>
            <person name="Tang T."/>
            <person name="Qiao X."/>
            <person name="Jiang Y."/>
            <person name="Tang L."/>
            <person name="Wang L."/>
            <person name="Xu Y."/>
            <person name="Li Y."/>
        </authorList>
    </citation>
    <scope>NUCLEOTIDE SEQUENCE [LARGE SCALE GENOMIC DNA]</scope>
</reference>
<keyword evidence="3" id="KW-1185">Reference proteome</keyword>
<proteinExistence type="predicted"/>
<evidence type="ECO:0000256" key="1">
    <source>
        <dbReference type="SAM" id="MobiDB-lite"/>
    </source>
</evidence>
<dbReference type="Proteomes" id="UP000260452">
    <property type="component" value="Genome"/>
</dbReference>
<dbReference type="EMBL" id="MG020111">
    <property type="protein sequence ID" value="ATN94178.1"/>
    <property type="molecule type" value="Genomic_DNA"/>
</dbReference>
<name>A0A2Z2U804_9CAUD</name>
<gene>
    <name evidence="2" type="ORF">Lb_14</name>
</gene>
<accession>A0A2Z2U804</accession>
<protein>
    <submittedName>
        <fullName evidence="2">Uncharacterized protein</fullName>
    </submittedName>
</protein>